<dbReference type="PATRIC" id="fig|1432052.3.peg.2908"/>
<proteinExistence type="predicted"/>
<dbReference type="Proteomes" id="UP000094869">
    <property type="component" value="Unassembled WGS sequence"/>
</dbReference>
<dbReference type="Gene3D" id="3.40.50.2020">
    <property type="match status" value="1"/>
</dbReference>
<evidence type="ECO:0000313" key="2">
    <source>
        <dbReference type="EMBL" id="ODM07384.1"/>
    </source>
</evidence>
<dbReference type="Proteomes" id="UP000094067">
    <property type="component" value="Unassembled WGS sequence"/>
</dbReference>
<comment type="caution">
    <text evidence="2">The sequence shown here is derived from an EMBL/GenBank/DDBJ whole genome shotgun (WGS) entry which is preliminary data.</text>
</comment>
<dbReference type="EMBL" id="MCGH01000002">
    <property type="protein sequence ID" value="ODM07384.1"/>
    <property type="molecule type" value="Genomic_DNA"/>
</dbReference>
<protein>
    <submittedName>
        <fullName evidence="4">Adenine phosphoribosyltransferase</fullName>
    </submittedName>
    <submittedName>
        <fullName evidence="2">Orotate phosphoribosyltransferase</fullName>
        <ecNumber evidence="2">2.4.2.10</ecNumber>
    </submittedName>
</protein>
<keyword evidence="2" id="KW-0328">Glycosyltransferase</keyword>
<evidence type="ECO:0000313" key="9">
    <source>
        <dbReference type="Proteomes" id="UP000095003"/>
    </source>
</evidence>
<dbReference type="AlphaFoldDB" id="A0A1E3AF70"/>
<dbReference type="RefSeq" id="WP_009253327.1">
    <property type="nucleotide sequence ID" value="NZ_CABMHK010000085.1"/>
</dbReference>
<evidence type="ECO:0000313" key="6">
    <source>
        <dbReference type="Proteomes" id="UP000094067"/>
    </source>
</evidence>
<dbReference type="CDD" id="cd06223">
    <property type="entry name" value="PRTases_typeI"/>
    <property type="match status" value="1"/>
</dbReference>
<dbReference type="OrthoDB" id="4213751at2"/>
<dbReference type="GeneID" id="93304030"/>
<evidence type="ECO:0000259" key="1">
    <source>
        <dbReference type="Pfam" id="PF00156"/>
    </source>
</evidence>
<reference evidence="4 8" key="2">
    <citation type="submission" date="2016-08" db="EMBL/GenBank/DDBJ databases">
        <title>Characterization of Isolates of Eisenbergiella tayi Derived from Blood Cultures, Using Whole Genome Sequencing.</title>
        <authorList>
            <person name="Bernier A.-M."/>
            <person name="Burdz T."/>
            <person name="Wiebe D."/>
            <person name="Bernard K."/>
        </authorList>
    </citation>
    <scope>NUCLEOTIDE SEQUENCE [LARGE SCALE GENOMIC DNA]</scope>
    <source>
        <strain evidence="4 8">NML120146</strain>
    </source>
</reference>
<reference evidence="5 7" key="3">
    <citation type="submission" date="2016-08" db="EMBL/GenBank/DDBJ databases">
        <authorList>
            <person name="Seilhamer J.J."/>
        </authorList>
    </citation>
    <scope>NUCLEOTIDE SEQUENCE [LARGE SCALE GENOMIC DNA]</scope>
    <source>
        <strain evidence="5 7">NML150140-1</strain>
    </source>
</reference>
<keyword evidence="8" id="KW-1185">Reference proteome</keyword>
<dbReference type="InterPro" id="IPR029057">
    <property type="entry name" value="PRTase-like"/>
</dbReference>
<dbReference type="PANTHER" id="PTHR43218:SF1">
    <property type="entry name" value="PHOSPHORIBOSYLTRANSFERASE"/>
    <property type="match status" value="1"/>
</dbReference>
<dbReference type="PANTHER" id="PTHR43218">
    <property type="entry name" value="PHOSPHORIBOSYLTRANSFERASE-RELATED"/>
    <property type="match status" value="1"/>
</dbReference>
<organism evidence="2 6">
    <name type="scientific">Eisenbergiella tayi</name>
    <dbReference type="NCBI Taxonomy" id="1432052"/>
    <lineage>
        <taxon>Bacteria</taxon>
        <taxon>Bacillati</taxon>
        <taxon>Bacillota</taxon>
        <taxon>Clostridia</taxon>
        <taxon>Lachnospirales</taxon>
        <taxon>Lachnospiraceae</taxon>
        <taxon>Eisenbergiella</taxon>
    </lineage>
</organism>
<dbReference type="InterPro" id="IPR000836">
    <property type="entry name" value="PRTase_dom"/>
</dbReference>
<reference evidence="6 9" key="1">
    <citation type="submission" date="2016-07" db="EMBL/GenBank/DDBJ databases">
        <title>Characterization of isolates of Eisenbergiella tayi derived from blood cultures, using whole genome sequencing.</title>
        <authorList>
            <person name="Burdz T."/>
            <person name="Wiebe D."/>
            <person name="Huynh C."/>
            <person name="Bernard K."/>
        </authorList>
    </citation>
    <scope>NUCLEOTIDE SEQUENCE [LARGE SCALE GENOMIC DNA]</scope>
    <source>
        <strain evidence="2 6">NML 110608</strain>
        <strain evidence="3 9">NML 120489</strain>
    </source>
</reference>
<accession>A0A1E3AF70</accession>
<dbReference type="Proteomes" id="UP000095003">
    <property type="component" value="Unassembled WGS sequence"/>
</dbReference>
<evidence type="ECO:0000313" key="7">
    <source>
        <dbReference type="Proteomes" id="UP000094271"/>
    </source>
</evidence>
<evidence type="ECO:0000313" key="4">
    <source>
        <dbReference type="EMBL" id="ODR45820.1"/>
    </source>
</evidence>
<dbReference type="GO" id="GO:0004588">
    <property type="term" value="F:orotate phosphoribosyltransferase activity"/>
    <property type="evidence" value="ECO:0007669"/>
    <property type="project" value="UniProtKB-EC"/>
</dbReference>
<dbReference type="SUPFAM" id="SSF53271">
    <property type="entry name" value="PRTase-like"/>
    <property type="match status" value="1"/>
</dbReference>
<dbReference type="EMBL" id="MCGI01000002">
    <property type="protein sequence ID" value="ODM12018.1"/>
    <property type="molecule type" value="Genomic_DNA"/>
</dbReference>
<dbReference type="EC" id="2.4.2.10" evidence="2"/>
<evidence type="ECO:0000313" key="3">
    <source>
        <dbReference type="EMBL" id="ODM12018.1"/>
    </source>
</evidence>
<evidence type="ECO:0000313" key="5">
    <source>
        <dbReference type="EMBL" id="ODR54960.1"/>
    </source>
</evidence>
<dbReference type="EMBL" id="MEHD01000051">
    <property type="protein sequence ID" value="ODR45820.1"/>
    <property type="molecule type" value="Genomic_DNA"/>
</dbReference>
<evidence type="ECO:0000313" key="8">
    <source>
        <dbReference type="Proteomes" id="UP000094869"/>
    </source>
</evidence>
<feature type="domain" description="Phosphoribosyltransferase" evidence="1">
    <location>
        <begin position="41"/>
        <end position="176"/>
    </location>
</feature>
<dbReference type="EMBL" id="MEHA01000002">
    <property type="protein sequence ID" value="ODR54960.1"/>
    <property type="molecule type" value="Genomic_DNA"/>
</dbReference>
<keyword evidence="2" id="KW-0808">Transferase</keyword>
<sequence length="185" mass="20676">MENKYYEMNIAGCIRRLPRIRITDSMEIASFVLLGDAELVVKAAAELVKKVPEVDYLITAEAKGIPLIQEMARILDMKRYFVARKSVKPYMIDPFVTEVYSITTQKKQILCLDREESNMIRGKKILIVDDVISTGESLKAMESLVEKAGGKVAGKAAILAEGDAAKRKDIIYLESFPVFPVTASR</sequence>
<dbReference type="Proteomes" id="UP000094271">
    <property type="component" value="Unassembled WGS sequence"/>
</dbReference>
<name>A0A1E3AF70_9FIRM</name>
<dbReference type="Pfam" id="PF00156">
    <property type="entry name" value="Pribosyltran"/>
    <property type="match status" value="1"/>
</dbReference>
<dbReference type="NCBIfam" id="NF005592">
    <property type="entry name" value="PRK07322.1"/>
    <property type="match status" value="1"/>
</dbReference>
<gene>
    <name evidence="2" type="primary">pyrE_2</name>
    <name evidence="3" type="synonym">pyrE_3</name>
    <name evidence="3" type="ORF">BEH84_02633</name>
    <name evidence="5" type="ORF">BEI59_03260</name>
    <name evidence="2" type="ORF">BEI61_03274</name>
    <name evidence="4" type="ORF">BEI63_29030</name>
</gene>